<dbReference type="AlphaFoldDB" id="A0A975CRQ6"/>
<dbReference type="Proteomes" id="UP000663920">
    <property type="component" value="Chromosome"/>
</dbReference>
<proteinExistence type="predicted"/>
<dbReference type="InterPro" id="IPR021913">
    <property type="entry name" value="DUF3526"/>
</dbReference>
<name>A0A975CRQ6_9FLAO</name>
<evidence type="ECO:0000313" key="3">
    <source>
        <dbReference type="Proteomes" id="UP000663920"/>
    </source>
</evidence>
<evidence type="ECO:0000313" key="2">
    <source>
        <dbReference type="EMBL" id="QTE23555.1"/>
    </source>
</evidence>
<dbReference type="Pfam" id="PF12040">
    <property type="entry name" value="DUF3526"/>
    <property type="match status" value="1"/>
</dbReference>
<feature type="transmembrane region" description="Helical" evidence="1">
    <location>
        <begin position="21"/>
        <end position="45"/>
    </location>
</feature>
<dbReference type="KEGG" id="pcea:J3359_04530"/>
<keyword evidence="1" id="KW-0812">Transmembrane</keyword>
<keyword evidence="1" id="KW-1133">Transmembrane helix</keyword>
<dbReference type="RefSeq" id="WP_208079562.1">
    <property type="nucleotide sequence ID" value="NZ_CP071869.1"/>
</dbReference>
<dbReference type="PANTHER" id="PTHR43471:SF1">
    <property type="entry name" value="ABC TRANSPORTER PERMEASE PROTEIN NOSY-RELATED"/>
    <property type="match status" value="1"/>
</dbReference>
<protein>
    <submittedName>
        <fullName evidence="2">DUF3526 domain-containing protein</fullName>
    </submittedName>
</protein>
<feature type="transmembrane region" description="Helical" evidence="1">
    <location>
        <begin position="455"/>
        <end position="472"/>
    </location>
</feature>
<feature type="transmembrane region" description="Helical" evidence="1">
    <location>
        <begin position="132"/>
        <end position="152"/>
    </location>
</feature>
<evidence type="ECO:0000256" key="1">
    <source>
        <dbReference type="SAM" id="Phobius"/>
    </source>
</evidence>
<feature type="transmembrane region" description="Helical" evidence="1">
    <location>
        <begin position="180"/>
        <end position="201"/>
    </location>
</feature>
<accession>A0A975CRQ6</accession>
<organism evidence="2 3">
    <name type="scientific">Polaribacter cellanae</name>
    <dbReference type="NCBI Taxonomy" id="2818493"/>
    <lineage>
        <taxon>Bacteria</taxon>
        <taxon>Pseudomonadati</taxon>
        <taxon>Bacteroidota</taxon>
        <taxon>Flavobacteriia</taxon>
        <taxon>Flavobacteriales</taxon>
        <taxon>Flavobacteriaceae</taxon>
    </lineage>
</organism>
<dbReference type="PANTHER" id="PTHR43471">
    <property type="entry name" value="ABC TRANSPORTER PERMEASE"/>
    <property type="match status" value="1"/>
</dbReference>
<keyword evidence="1" id="KW-0472">Membrane</keyword>
<keyword evidence="3" id="KW-1185">Reference proteome</keyword>
<reference evidence="2 3" key="1">
    <citation type="submission" date="2021-03" db="EMBL/GenBank/DDBJ databases">
        <title>Complete genome of Polaribacter_sp.SM13.</title>
        <authorList>
            <person name="Jeong S.W."/>
            <person name="Bae J.W."/>
        </authorList>
    </citation>
    <scope>NUCLEOTIDE SEQUENCE [LARGE SCALE GENOMIC DNA]</scope>
    <source>
        <strain evidence="2 3">SM13</strain>
    </source>
</reference>
<sequence length="482" mass="55095">MRKAVVILLAKQFFKKTFSNKGLLILLFIFLSVLTYVTVISWVAFEKKHQVVEHHQDESRKSWDNNPDKHPHRMAHFGSFVFRAQHPLSIFDSGIESYTGNAIFLEAHKQHTANFSEASLSTGLVRFGDLNITMLLQLILPLIIFFLGYASITSEKENGTLKIMHIQGAKVKEILLGKSLGLFLVSALFFIPAFISLWSIVFLEEKDAINSSVAIRCLLITTSYVLFYIILSFITVIVSGKSQNSNKALLSLLSVWLLFFIITPKMAQVVGNLMYANLSKIEFKAAIEDEISKQGDSHNPNDPYFNDLRDSILKANNVTNVKDLPINYSGFVMSKGEEQSAKIYNKQHNKLINTYRKQNSITEGLVLLNPYLAIKNLSMSFSGTDFDTYVNFLSQTEDYRYKQSQYMNDLQMKFISNKATSSEGKINVVDKSYWKSAPKFNYKYISIHKTIKNQLLAICTLIIWFLLSFLFINKFSNRFKII</sequence>
<feature type="transmembrane region" description="Helical" evidence="1">
    <location>
        <begin position="249"/>
        <end position="267"/>
    </location>
</feature>
<gene>
    <name evidence="2" type="ORF">J3359_04530</name>
</gene>
<dbReference type="EMBL" id="CP071869">
    <property type="protein sequence ID" value="QTE23555.1"/>
    <property type="molecule type" value="Genomic_DNA"/>
</dbReference>
<feature type="transmembrane region" description="Helical" evidence="1">
    <location>
        <begin position="213"/>
        <end position="237"/>
    </location>
</feature>